<gene>
    <name evidence="1" type="primary">SUVC07G1900</name>
    <name evidence="1" type="ORF">SUVC_07G1900</name>
</gene>
<evidence type="ECO:0008006" key="3">
    <source>
        <dbReference type="Google" id="ProtNLM"/>
    </source>
</evidence>
<accession>A0AA35JJ80</accession>
<protein>
    <recommendedName>
        <fullName evidence="3">Genetic interactor of prohibitin 7, mitochondrial</fullName>
    </recommendedName>
</protein>
<evidence type="ECO:0000313" key="1">
    <source>
        <dbReference type="EMBL" id="CAI4062378.1"/>
    </source>
</evidence>
<sequence length="281" mass="32778">MEIIQQRTKLEPHKTVTPHMIRPVARSLLARRYYHPNLKRVPPTSLLLKQKIRLAQNTNNTSNESPISFSHTMSEVFSVLQPNAPDPDEDKRIGLEHELLLTERLNNDELRGIINKCFHPSPSNDNQLIDTDVLLQNFPKLNENDIELLNFAINEKPQRDWHDLQHDFIQLWYIKSFGFLGPRSRFIETNSPTPLKSQFLQLPLFEYNWMLLQNKKDINLSPTNLKKLIKIFRLDNKDFTWKSIDPFSKVIISFVVCVSVFVWFDESAKQTNEKASAGTLS</sequence>
<evidence type="ECO:0000313" key="2">
    <source>
        <dbReference type="Proteomes" id="UP001162090"/>
    </source>
</evidence>
<dbReference type="Proteomes" id="UP001162090">
    <property type="component" value="Chromosome 7"/>
</dbReference>
<organism evidence="1 2">
    <name type="scientific">Saccharomyces uvarum</name>
    <name type="common">Yeast</name>
    <name type="synonym">Saccharomyces bayanus var. uvarum</name>
    <dbReference type="NCBI Taxonomy" id="230603"/>
    <lineage>
        <taxon>Eukaryota</taxon>
        <taxon>Fungi</taxon>
        <taxon>Dikarya</taxon>
        <taxon>Ascomycota</taxon>
        <taxon>Saccharomycotina</taxon>
        <taxon>Saccharomycetes</taxon>
        <taxon>Saccharomycetales</taxon>
        <taxon>Saccharomycetaceae</taxon>
        <taxon>Saccharomyces</taxon>
    </lineage>
</organism>
<name>A0AA35JJ80_SACUV</name>
<dbReference type="EMBL" id="OX365918">
    <property type="protein sequence ID" value="CAI4062378.1"/>
    <property type="molecule type" value="Genomic_DNA"/>
</dbReference>
<dbReference type="AlphaFoldDB" id="A0AA35JJ80"/>
<proteinExistence type="predicted"/>
<reference evidence="1" key="1">
    <citation type="submission" date="2022-10" db="EMBL/GenBank/DDBJ databases">
        <authorList>
            <person name="Byrne P K."/>
        </authorList>
    </citation>
    <scope>NUCLEOTIDE SEQUENCE</scope>
    <source>
        <strain evidence="1">CBS7001</strain>
    </source>
</reference>